<keyword evidence="1" id="KW-1133">Transmembrane helix</keyword>
<evidence type="ECO:0000256" key="1">
    <source>
        <dbReference type="SAM" id="Phobius"/>
    </source>
</evidence>
<proteinExistence type="predicted"/>
<dbReference type="Proteomes" id="UP001596990">
    <property type="component" value="Unassembled WGS sequence"/>
</dbReference>
<evidence type="ECO:0008006" key="4">
    <source>
        <dbReference type="Google" id="ProtNLM"/>
    </source>
</evidence>
<keyword evidence="1" id="KW-0472">Membrane</keyword>
<dbReference type="EMBL" id="JBHTKL010000001">
    <property type="protein sequence ID" value="MFD1018758.1"/>
    <property type="molecule type" value="Genomic_DNA"/>
</dbReference>
<dbReference type="RefSeq" id="WP_386057506.1">
    <property type="nucleotide sequence ID" value="NZ_JBHTKL010000001.1"/>
</dbReference>
<feature type="transmembrane region" description="Helical" evidence="1">
    <location>
        <begin position="6"/>
        <end position="23"/>
    </location>
</feature>
<evidence type="ECO:0000313" key="3">
    <source>
        <dbReference type="Proteomes" id="UP001596990"/>
    </source>
</evidence>
<evidence type="ECO:0000313" key="2">
    <source>
        <dbReference type="EMBL" id="MFD1018758.1"/>
    </source>
</evidence>
<name>A0ABW3L2A5_9BACI</name>
<gene>
    <name evidence="2" type="ORF">ACFQ2J_06035</name>
</gene>
<keyword evidence="3" id="KW-1185">Reference proteome</keyword>
<keyword evidence="1" id="KW-0812">Transmembrane</keyword>
<reference evidence="3" key="1">
    <citation type="journal article" date="2019" name="Int. J. Syst. Evol. Microbiol.">
        <title>The Global Catalogue of Microorganisms (GCM) 10K type strain sequencing project: providing services to taxonomists for standard genome sequencing and annotation.</title>
        <authorList>
            <consortium name="The Broad Institute Genomics Platform"/>
            <consortium name="The Broad Institute Genome Sequencing Center for Infectious Disease"/>
            <person name="Wu L."/>
            <person name="Ma J."/>
        </authorList>
    </citation>
    <scope>NUCLEOTIDE SEQUENCE [LARGE SCALE GENOMIC DNA]</scope>
    <source>
        <strain evidence="3">CCUG 56607</strain>
    </source>
</reference>
<accession>A0ABW3L2A5</accession>
<organism evidence="2 3">
    <name type="scientific">Thalassobacillus hwangdonensis</name>
    <dbReference type="NCBI Taxonomy" id="546108"/>
    <lineage>
        <taxon>Bacteria</taxon>
        <taxon>Bacillati</taxon>
        <taxon>Bacillota</taxon>
        <taxon>Bacilli</taxon>
        <taxon>Bacillales</taxon>
        <taxon>Bacillaceae</taxon>
        <taxon>Thalassobacillus</taxon>
    </lineage>
</organism>
<protein>
    <recommendedName>
        <fullName evidence="4">Resolvase HTH domain-containing protein</fullName>
    </recommendedName>
</protein>
<comment type="caution">
    <text evidence="2">The sequence shown here is derived from an EMBL/GenBank/DDBJ whole genome shotgun (WGS) entry which is preliminary data.</text>
</comment>
<sequence length="118" mass="13463">MLTIIITTGTIGAVLFILSFFMNDRFKELEEQLEQQTISSMQDSYQIKQKIKVLEEELLAPDITEELLPAGNSPRMTGGTPLVSKVKRLHNDGYNAKEIAHRTELKEHDVHSIIKHFN</sequence>